<dbReference type="InterPro" id="IPR006311">
    <property type="entry name" value="TAT_signal"/>
</dbReference>
<dbReference type="Gene3D" id="3.40.720.10">
    <property type="entry name" value="Alkaline Phosphatase, subunit A"/>
    <property type="match status" value="1"/>
</dbReference>
<proteinExistence type="predicted"/>
<organism evidence="3 4">
    <name type="scientific">Methylocystis parvus</name>
    <dbReference type="NCBI Taxonomy" id="134"/>
    <lineage>
        <taxon>Bacteria</taxon>
        <taxon>Pseudomonadati</taxon>
        <taxon>Pseudomonadota</taxon>
        <taxon>Alphaproteobacteria</taxon>
        <taxon>Hyphomicrobiales</taxon>
        <taxon>Methylocystaceae</taxon>
        <taxon>Methylocystis</taxon>
    </lineage>
</organism>
<keyword evidence="3" id="KW-0378">Hydrolase</keyword>
<dbReference type="PANTHER" id="PTHR46615">
    <property type="entry name" value="ARYLSULFATASE K"/>
    <property type="match status" value="1"/>
</dbReference>
<dbReference type="PANTHER" id="PTHR46615:SF1">
    <property type="entry name" value="ARYLSULFATASE K"/>
    <property type="match status" value="1"/>
</dbReference>
<dbReference type="GO" id="GO:0004065">
    <property type="term" value="F:arylsulfatase activity"/>
    <property type="evidence" value="ECO:0007669"/>
    <property type="project" value="TreeGrafter"/>
</dbReference>
<keyword evidence="1" id="KW-0732">Signal</keyword>
<evidence type="ECO:0000313" key="4">
    <source>
        <dbReference type="Proteomes" id="UP000422569"/>
    </source>
</evidence>
<dbReference type="PROSITE" id="PS51318">
    <property type="entry name" value="TAT"/>
    <property type="match status" value="1"/>
</dbReference>
<dbReference type="Pfam" id="PF00884">
    <property type="entry name" value="Sulfatase"/>
    <property type="match status" value="1"/>
</dbReference>
<dbReference type="EMBL" id="CP044331">
    <property type="protein sequence ID" value="QGM97439.1"/>
    <property type="molecule type" value="Genomic_DNA"/>
</dbReference>
<gene>
    <name evidence="3" type="ORF">F7D14_08150</name>
</gene>
<feature type="domain" description="Sulfatase N-terminal" evidence="2">
    <location>
        <begin position="48"/>
        <end position="404"/>
    </location>
</feature>
<reference evidence="3 4" key="1">
    <citation type="submission" date="2019-09" db="EMBL/GenBank/DDBJ databases">
        <title>Isolation and complete genome sequencing of Methylocystis species.</title>
        <authorList>
            <person name="Rumah B.L."/>
            <person name="Stead C.E."/>
            <person name="Stevens B.C."/>
            <person name="Minton N.P."/>
            <person name="Grosse-Honebrink A."/>
            <person name="Zhang Y."/>
        </authorList>
    </citation>
    <scope>NUCLEOTIDE SEQUENCE [LARGE SCALE GENOMIC DNA]</scope>
    <source>
        <strain evidence="3 4">BRCS2</strain>
    </source>
</reference>
<dbReference type="GO" id="GO:0015024">
    <property type="term" value="F:glucuronate-2-sulfatase activity"/>
    <property type="evidence" value="ECO:0007669"/>
    <property type="project" value="TreeGrafter"/>
</dbReference>
<dbReference type="KEGG" id="mpar:F7D14_08150"/>
<keyword evidence="4" id="KW-1185">Reference proteome</keyword>
<evidence type="ECO:0000256" key="1">
    <source>
        <dbReference type="SAM" id="SignalP"/>
    </source>
</evidence>
<dbReference type="InterPro" id="IPR017850">
    <property type="entry name" value="Alkaline_phosphatase_core_sf"/>
</dbReference>
<dbReference type="SUPFAM" id="SSF53649">
    <property type="entry name" value="Alkaline phosphatase-like"/>
    <property type="match status" value="1"/>
</dbReference>
<feature type="signal peptide" evidence="1">
    <location>
        <begin position="1"/>
        <end position="22"/>
    </location>
</feature>
<accession>A0A6B8M711</accession>
<sequence>MPTRRDLLSSATTMLVATLAPALGGSAEAAQKQTTSAPGVRRLRSKRPNILFIFTDQERYWPKWPAGLSLPAHETLQKRGVTFHKHYCPATMCTSSRSVMMTGLTTPNNGMFENCDVPYVGSLSPKIPTFGHMLRKAGYYTAYKGKWHLSRKIDAEEADRLFTREMDEYGFSDFFGPGDIIGHTLGGYHFDHLIAGSAITWLRRHGQPLSDDGKPWALTVGLVNPHDVMYFNTDTPGQSVQDGGFLMMHAARAPNHPLYKANWNVPLPENWTEPLDAPGRPKAHGEFLKVWDYVLGHVPPEQQRWRRFIDYYVNCIRSVDMQVEVILKELDTLGLSDNTIIVFTSDHGEAAGAHGLRGKGPFAYEEAIHLPLYIVHPDVKGGQDCRALTSHIDFAPSFLSMAGVEAGKRGEFAGRQLPGKDISSALSNPRAAETHSVRDSVLFTYSGLGTNDHEVYRINAEAKMAGKKPVVELLKAGYRPNVKKRGTLRTVFDGRYKFSRYFAPVDHNKPKTIDELFDWNDVELFDLETDPREGKNLAADRKANADLIMTMSGKLEAIIKDEIGVDDGRELPHIPTVDWTIKRVDL</sequence>
<dbReference type="GO" id="GO:0016740">
    <property type="term" value="F:transferase activity"/>
    <property type="evidence" value="ECO:0007669"/>
    <property type="project" value="UniProtKB-KW"/>
</dbReference>
<dbReference type="AlphaFoldDB" id="A0A6B8M711"/>
<dbReference type="Proteomes" id="UP000422569">
    <property type="component" value="Chromosome"/>
</dbReference>
<keyword evidence="3" id="KW-0808">Transferase</keyword>
<dbReference type="InterPro" id="IPR051849">
    <property type="entry name" value="GAG-degrading_sulfatase"/>
</dbReference>
<dbReference type="InterPro" id="IPR000917">
    <property type="entry name" value="Sulfatase_N"/>
</dbReference>
<evidence type="ECO:0000259" key="2">
    <source>
        <dbReference type="Pfam" id="PF00884"/>
    </source>
</evidence>
<evidence type="ECO:0000313" key="3">
    <source>
        <dbReference type="EMBL" id="QGM97439.1"/>
    </source>
</evidence>
<dbReference type="CDD" id="cd16035">
    <property type="entry name" value="sulfatase_like"/>
    <property type="match status" value="1"/>
</dbReference>
<name>A0A6B8M711_9HYPH</name>
<feature type="chain" id="PRO_5025597894" evidence="1">
    <location>
        <begin position="23"/>
        <end position="586"/>
    </location>
</feature>
<protein>
    <submittedName>
        <fullName evidence="3">Sulfatase-like hydrolase/transferase</fullName>
    </submittedName>
</protein>